<evidence type="ECO:0000313" key="4">
    <source>
        <dbReference type="Proteomes" id="UP000033070"/>
    </source>
</evidence>
<dbReference type="Gene3D" id="3.30.2400.10">
    <property type="entry name" value="Major capsid protein gp5"/>
    <property type="match status" value="1"/>
</dbReference>
<accession>A0A2Z6GBQ3</accession>
<dbReference type="KEGG" id="fam:OYT1_ch1337"/>
<dbReference type="EMBL" id="AP018738">
    <property type="protein sequence ID" value="BBE50894.1"/>
    <property type="molecule type" value="Genomic_DNA"/>
</dbReference>
<feature type="domain" description="Phage capsid-like C-terminal" evidence="2">
    <location>
        <begin position="133"/>
        <end position="415"/>
    </location>
</feature>
<reference evidence="3 4" key="1">
    <citation type="submission" date="2018-06" db="EMBL/GenBank/DDBJ databases">
        <title>OYT1 Genome Sequencing.</title>
        <authorList>
            <person name="Kato S."/>
            <person name="Itoh T."/>
            <person name="Ohkuma M."/>
        </authorList>
    </citation>
    <scope>NUCLEOTIDE SEQUENCE [LARGE SCALE GENOMIC DNA]</scope>
    <source>
        <strain evidence="3 4">OYT1</strain>
    </source>
</reference>
<dbReference type="RefSeq" id="WP_035383965.1">
    <property type="nucleotide sequence ID" value="NZ_AP018738.1"/>
</dbReference>
<dbReference type="NCBIfam" id="TIGR01554">
    <property type="entry name" value="major_cap_HK97"/>
    <property type="match status" value="1"/>
</dbReference>
<dbReference type="Pfam" id="PF05065">
    <property type="entry name" value="Phage_capsid"/>
    <property type="match status" value="1"/>
</dbReference>
<proteinExistence type="predicted"/>
<comment type="subcellular location">
    <subcellularLocation>
        <location evidence="1">Virion</location>
    </subcellularLocation>
</comment>
<dbReference type="Proteomes" id="UP000033070">
    <property type="component" value="Chromosome"/>
</dbReference>
<protein>
    <submittedName>
        <fullName evidence="3">Major capsid protein, HK97</fullName>
    </submittedName>
</protein>
<dbReference type="AlphaFoldDB" id="A0A2Z6GBQ3"/>
<dbReference type="OrthoDB" id="9786516at2"/>
<gene>
    <name evidence="3" type="ORF">OYT1_ch1337</name>
</gene>
<organism evidence="3 4">
    <name type="scientific">Ferriphaselus amnicola</name>
    <dbReference type="NCBI Taxonomy" id="1188319"/>
    <lineage>
        <taxon>Bacteria</taxon>
        <taxon>Pseudomonadati</taxon>
        <taxon>Pseudomonadota</taxon>
        <taxon>Betaproteobacteria</taxon>
        <taxon>Nitrosomonadales</taxon>
        <taxon>Gallionellaceae</taxon>
        <taxon>Ferriphaselus</taxon>
    </lineage>
</organism>
<dbReference type="InterPro" id="IPR054612">
    <property type="entry name" value="Phage_capsid-like_C"/>
</dbReference>
<dbReference type="STRING" id="1188319.OYT1_01997"/>
<evidence type="ECO:0000256" key="1">
    <source>
        <dbReference type="ARBA" id="ARBA00004328"/>
    </source>
</evidence>
<keyword evidence="4" id="KW-1185">Reference proteome</keyword>
<name>A0A2Z6GBQ3_9PROT</name>
<evidence type="ECO:0000259" key="2">
    <source>
        <dbReference type="Pfam" id="PF05065"/>
    </source>
</evidence>
<evidence type="ECO:0000313" key="3">
    <source>
        <dbReference type="EMBL" id="BBE50894.1"/>
    </source>
</evidence>
<sequence length="430" mass="45769">MSKQLRELQSKKAALVKEARQLTDLAASESRDMTDAEVAAFDALRTKIDAASGAIDREAALIAEEARLSASQALGIVLTDNRADDPKHGFNAIGDFMQAVYQAQQPGKGIDDRLMIGAAAPTSFGNESAGQDGGFLVPPEFSREIFRLSLGEDSLLPLTDNVEITGNTMAFPKDETTPWGTNGIRAYWQGEAAAANATKPVLGLASLRLKKLMALVPTTDELLDDANALTSYLPDKIATSIRWKTNESILFGAGNGIPVGCMTGNAVVTVAKESGQATQTLQPQNLAKMIARLPPGSFANAVWIINNDVLPALFTLSLGNYPIYLPNGLTVGGIQVSPYGTLLGRPVIVSQHANTFSSQGDVLLVDLSYYQSITKAGGLQTATSMHLYFDADLTAFRTTFRMDGQSKIANAIDPAKGSSKLSPFIQLAAR</sequence>
<dbReference type="Gene3D" id="3.30.2320.10">
    <property type="entry name" value="hypothetical protein PF0899 domain"/>
    <property type="match status" value="1"/>
</dbReference>
<dbReference type="InterPro" id="IPR024455">
    <property type="entry name" value="Phage_capsid"/>
</dbReference>
<dbReference type="SUPFAM" id="SSF56563">
    <property type="entry name" value="Major capsid protein gp5"/>
    <property type="match status" value="1"/>
</dbReference>